<name>A0A2T4TXZ3_9BACT</name>
<sequence>MIQIHPSAVVAPEAKLGPDCSVGAFSVIGPDVTVGSGTVIGSHTLIDGITEIGERCQIFSHVVLGAVPQIFQDRSEMTRLIIGDETVIREFASVHRGSSKGRGATILGRRNYIMAYAHIAHDCLLRDDVVVASQAGLAGHVEIEDRAVIGGQAGIHQFVRIGQYAMVGACSAVSQDIPPFVKAQGDRAKCFGLNTVGLRRHGIGQEAILHLKQAYRLLFLSNLNTSQALERIASEVSSCPEIDHLIHFIKLSTRGIAR</sequence>
<keyword evidence="4 8" id="KW-0808">Transferase</keyword>
<comment type="subcellular location">
    <subcellularLocation>
        <location evidence="8">Cytoplasm</location>
    </subcellularLocation>
</comment>
<dbReference type="PANTHER" id="PTHR43480">
    <property type="entry name" value="ACYL-[ACYL-CARRIER-PROTEIN]--UDP-N-ACETYLGLUCOSAMINE O-ACYLTRANSFERASE"/>
    <property type="match status" value="1"/>
</dbReference>
<dbReference type="NCBIfam" id="NF003657">
    <property type="entry name" value="PRK05289.1"/>
    <property type="match status" value="1"/>
</dbReference>
<comment type="subunit">
    <text evidence="8">Homotrimer.</text>
</comment>
<dbReference type="Proteomes" id="UP000241436">
    <property type="component" value="Unassembled WGS sequence"/>
</dbReference>
<dbReference type="GO" id="GO:0016020">
    <property type="term" value="C:membrane"/>
    <property type="evidence" value="ECO:0007669"/>
    <property type="project" value="GOC"/>
</dbReference>
<reference evidence="11" key="2">
    <citation type="journal article" date="2018" name="Environ. Microbiol.">
        <title>Bloom of a denitrifying methanotroph, 'Candidatus Methylomirabilis limnetica', in a deep stratified lake.</title>
        <authorList>
            <person name="Graf J.S."/>
            <person name="Mayr M.J."/>
            <person name="Marchant H.K."/>
            <person name="Tienken D."/>
            <person name="Hach P.F."/>
            <person name="Brand A."/>
            <person name="Schubert C.J."/>
            <person name="Kuypers M.M."/>
            <person name="Milucka J."/>
        </authorList>
    </citation>
    <scope>NUCLEOTIDE SEQUENCE [LARGE SCALE GENOMIC DNA]</scope>
    <source>
        <strain evidence="11">Zug</strain>
    </source>
</reference>
<evidence type="ECO:0000256" key="1">
    <source>
        <dbReference type="ARBA" id="ARBA00022490"/>
    </source>
</evidence>
<dbReference type="Pfam" id="PF13720">
    <property type="entry name" value="Acetyltransf_11"/>
    <property type="match status" value="1"/>
</dbReference>
<dbReference type="EMBL" id="NVQC01000020">
    <property type="protein sequence ID" value="PTL35991.1"/>
    <property type="molecule type" value="Genomic_DNA"/>
</dbReference>
<keyword evidence="5 8" id="KW-0677">Repeat</keyword>
<dbReference type="PANTHER" id="PTHR43480:SF1">
    <property type="entry name" value="ACYL-[ACYL-CARRIER-PROTEIN]--UDP-N-ACETYLGLUCOSAMINE O-ACYLTRANSFERASE, MITOCHONDRIAL-RELATED"/>
    <property type="match status" value="1"/>
</dbReference>
<dbReference type="RefSeq" id="WP_107562113.1">
    <property type="nucleotide sequence ID" value="NZ_NVQC01000020.1"/>
</dbReference>
<keyword evidence="7 8" id="KW-0012">Acyltransferase</keyword>
<reference evidence="10 11" key="1">
    <citation type="submission" date="2017-09" db="EMBL/GenBank/DDBJ databases">
        <title>Bloom of a denitrifying methanotroph, Candidatus Methylomirabilis limnetica, in a deep stratified lake.</title>
        <authorList>
            <person name="Graf J.S."/>
            <person name="Marchant H.K."/>
            <person name="Tienken D."/>
            <person name="Hach P.F."/>
            <person name="Brand A."/>
            <person name="Schubert C.J."/>
            <person name="Kuypers M.M."/>
            <person name="Milucka J."/>
        </authorList>
    </citation>
    <scope>NUCLEOTIDE SEQUENCE [LARGE SCALE GENOMIC DNA]</scope>
    <source>
        <strain evidence="10 11">Zug</strain>
    </source>
</reference>
<dbReference type="Gene3D" id="1.20.1180.10">
    <property type="entry name" value="Udp N-acetylglucosamine O-acyltransferase, C-terminal domain"/>
    <property type="match status" value="1"/>
</dbReference>
<keyword evidence="11" id="KW-1185">Reference proteome</keyword>
<evidence type="ECO:0000256" key="2">
    <source>
        <dbReference type="ARBA" id="ARBA00022516"/>
    </source>
</evidence>
<dbReference type="OrthoDB" id="9807278at2"/>
<evidence type="ECO:0000313" key="10">
    <source>
        <dbReference type="EMBL" id="PTL35991.1"/>
    </source>
</evidence>
<evidence type="ECO:0000256" key="6">
    <source>
        <dbReference type="ARBA" id="ARBA00023098"/>
    </source>
</evidence>
<keyword evidence="3 8" id="KW-0441">Lipid A biosynthesis</keyword>
<dbReference type="CDD" id="cd03351">
    <property type="entry name" value="LbH_UDP-GlcNAc_AT"/>
    <property type="match status" value="1"/>
</dbReference>
<dbReference type="InterPro" id="IPR010137">
    <property type="entry name" value="Lipid_A_LpxA"/>
</dbReference>
<gene>
    <name evidence="8" type="primary">lpxA</name>
    <name evidence="10" type="ORF">CLG94_06765</name>
</gene>
<accession>A0A2T4TXZ3</accession>
<dbReference type="InterPro" id="IPR037157">
    <property type="entry name" value="Acetyltransf_C_sf"/>
</dbReference>
<evidence type="ECO:0000256" key="8">
    <source>
        <dbReference type="HAMAP-Rule" id="MF_00387"/>
    </source>
</evidence>
<comment type="pathway">
    <text evidence="8">Glycolipid biosynthesis; lipid IV(A) biosynthesis; lipid IV(A) from (3R)-3-hydroxytetradecanoyl-[acyl-carrier-protein] and UDP-N-acetyl-alpha-D-glucosamine: step 1/6.</text>
</comment>
<dbReference type="PROSITE" id="PS00101">
    <property type="entry name" value="HEXAPEP_TRANSFERASES"/>
    <property type="match status" value="1"/>
</dbReference>
<evidence type="ECO:0000256" key="7">
    <source>
        <dbReference type="ARBA" id="ARBA00023315"/>
    </source>
</evidence>
<comment type="function">
    <text evidence="8">Involved in the biosynthesis of lipid A, a phosphorylated glycolipid that anchors the lipopolysaccharide to the outer membrane of the cell.</text>
</comment>
<evidence type="ECO:0000313" key="11">
    <source>
        <dbReference type="Proteomes" id="UP000241436"/>
    </source>
</evidence>
<protein>
    <recommendedName>
        <fullName evidence="8">Acyl-[acyl-carrier-protein]--UDP-N-acetylglucosamine O-acyltransferase</fullName>
        <shortName evidence="8">UDP-N-acetylglucosamine acyltransferase</shortName>
        <ecNumber evidence="8">2.3.1.129</ecNumber>
    </recommendedName>
</protein>
<comment type="caution">
    <text evidence="10">The sequence shown here is derived from an EMBL/GenBank/DDBJ whole genome shotgun (WGS) entry which is preliminary data.</text>
</comment>
<keyword evidence="1 8" id="KW-0963">Cytoplasm</keyword>
<evidence type="ECO:0000256" key="3">
    <source>
        <dbReference type="ARBA" id="ARBA00022556"/>
    </source>
</evidence>
<dbReference type="UniPathway" id="UPA00359">
    <property type="reaction ID" value="UER00477"/>
</dbReference>
<feature type="domain" description="UDP N-acetylglucosamine O-acyltransferase C-terminal" evidence="9">
    <location>
        <begin position="176"/>
        <end position="256"/>
    </location>
</feature>
<dbReference type="GO" id="GO:0008780">
    <property type="term" value="F:acyl-[acyl-carrier-protein]-UDP-N-acetylglucosamine O-acyltransferase activity"/>
    <property type="evidence" value="ECO:0007669"/>
    <property type="project" value="UniProtKB-UniRule"/>
</dbReference>
<dbReference type="PIRSF" id="PIRSF000456">
    <property type="entry name" value="UDP-GlcNAc_acltr"/>
    <property type="match status" value="1"/>
</dbReference>
<dbReference type="Pfam" id="PF00132">
    <property type="entry name" value="Hexapep"/>
    <property type="match status" value="1"/>
</dbReference>
<dbReference type="SUPFAM" id="SSF51161">
    <property type="entry name" value="Trimeric LpxA-like enzymes"/>
    <property type="match status" value="1"/>
</dbReference>
<dbReference type="HAMAP" id="MF_00387">
    <property type="entry name" value="LpxA"/>
    <property type="match status" value="1"/>
</dbReference>
<comment type="catalytic activity">
    <reaction evidence="8">
        <text>a (3R)-hydroxyacyl-[ACP] + UDP-N-acetyl-alpha-D-glucosamine = a UDP-3-O-[(3R)-3-hydroxyacyl]-N-acetyl-alpha-D-glucosamine + holo-[ACP]</text>
        <dbReference type="Rhea" id="RHEA:67812"/>
        <dbReference type="Rhea" id="RHEA-COMP:9685"/>
        <dbReference type="Rhea" id="RHEA-COMP:9945"/>
        <dbReference type="ChEBI" id="CHEBI:57705"/>
        <dbReference type="ChEBI" id="CHEBI:64479"/>
        <dbReference type="ChEBI" id="CHEBI:78827"/>
        <dbReference type="ChEBI" id="CHEBI:173225"/>
        <dbReference type="EC" id="2.3.1.129"/>
    </reaction>
</comment>
<proteinExistence type="inferred from homology"/>
<dbReference type="Gene3D" id="2.160.10.10">
    <property type="entry name" value="Hexapeptide repeat proteins"/>
    <property type="match status" value="1"/>
</dbReference>
<dbReference type="NCBIfam" id="TIGR01852">
    <property type="entry name" value="lipid_A_lpxA"/>
    <property type="match status" value="1"/>
</dbReference>
<dbReference type="AlphaFoldDB" id="A0A2T4TXZ3"/>
<evidence type="ECO:0000256" key="5">
    <source>
        <dbReference type="ARBA" id="ARBA00022737"/>
    </source>
</evidence>
<keyword evidence="6 8" id="KW-0443">Lipid metabolism</keyword>
<dbReference type="InterPro" id="IPR001451">
    <property type="entry name" value="Hexapep"/>
</dbReference>
<evidence type="ECO:0000259" key="9">
    <source>
        <dbReference type="Pfam" id="PF13720"/>
    </source>
</evidence>
<dbReference type="InterPro" id="IPR029098">
    <property type="entry name" value="Acetyltransf_C"/>
</dbReference>
<dbReference type="InterPro" id="IPR018357">
    <property type="entry name" value="Hexapep_transf_CS"/>
</dbReference>
<dbReference type="GO" id="GO:0005737">
    <property type="term" value="C:cytoplasm"/>
    <property type="evidence" value="ECO:0007669"/>
    <property type="project" value="UniProtKB-SubCell"/>
</dbReference>
<dbReference type="EC" id="2.3.1.129" evidence="8"/>
<organism evidence="10 11">
    <name type="scientific">Candidatus Methylomirabilis limnetica</name>
    <dbReference type="NCBI Taxonomy" id="2033718"/>
    <lineage>
        <taxon>Bacteria</taxon>
        <taxon>Candidatus Methylomirabilota</taxon>
        <taxon>Candidatus Methylomirabilia</taxon>
        <taxon>Candidatus Methylomirabilales</taxon>
        <taxon>Candidatus Methylomirabilaceae</taxon>
        <taxon>Candidatus Methylomirabilis</taxon>
    </lineage>
</organism>
<comment type="similarity">
    <text evidence="8">Belongs to the transferase hexapeptide repeat family. LpxA subfamily.</text>
</comment>
<evidence type="ECO:0000256" key="4">
    <source>
        <dbReference type="ARBA" id="ARBA00022679"/>
    </source>
</evidence>
<dbReference type="GO" id="GO:0009245">
    <property type="term" value="P:lipid A biosynthetic process"/>
    <property type="evidence" value="ECO:0007669"/>
    <property type="project" value="UniProtKB-UniRule"/>
</dbReference>
<dbReference type="InterPro" id="IPR011004">
    <property type="entry name" value="Trimer_LpxA-like_sf"/>
</dbReference>
<keyword evidence="2 8" id="KW-0444">Lipid biosynthesis</keyword>